<dbReference type="InterPro" id="IPR015802">
    <property type="entry name" value="Cu_amine_oxidase_N3"/>
</dbReference>
<feature type="domain" description="Copper amine oxidase N3-terminal" evidence="11">
    <location>
        <begin position="154"/>
        <end position="252"/>
    </location>
</feature>
<name>A0A4R4DSB8_9PROT</name>
<feature type="active site" description="Schiff-base intermediate with substrate; via topaquinone" evidence="6">
    <location>
        <position position="436"/>
    </location>
</feature>
<dbReference type="EC" id="1.4.3.-" evidence="8"/>
<dbReference type="InterPro" id="IPR015798">
    <property type="entry name" value="Cu_amine_oxidase_C"/>
</dbReference>
<feature type="domain" description="Copper amine oxidase N2-terminal" evidence="10">
    <location>
        <begin position="67"/>
        <end position="146"/>
    </location>
</feature>
<evidence type="ECO:0000256" key="2">
    <source>
        <dbReference type="ARBA" id="ARBA00022723"/>
    </source>
</evidence>
<comment type="cofactor">
    <cofactor evidence="8">
        <name>Cu cation</name>
        <dbReference type="ChEBI" id="CHEBI:23378"/>
    </cofactor>
    <text evidence="8">Contains 1 topaquinone per subunit.</text>
</comment>
<protein>
    <recommendedName>
        <fullName evidence="8">Amine oxidase</fullName>
        <ecNumber evidence="8">1.4.3.-</ecNumber>
    </recommendedName>
</protein>
<dbReference type="GO" id="GO:0048038">
    <property type="term" value="F:quinone binding"/>
    <property type="evidence" value="ECO:0007669"/>
    <property type="project" value="InterPro"/>
</dbReference>
<evidence type="ECO:0000256" key="3">
    <source>
        <dbReference type="ARBA" id="ARBA00022772"/>
    </source>
</evidence>
<dbReference type="PANTHER" id="PTHR10638:SF41">
    <property type="entry name" value="AMINE OXIDASE"/>
    <property type="match status" value="1"/>
</dbReference>
<dbReference type="SUPFAM" id="SSF54416">
    <property type="entry name" value="Amine oxidase N-terminal region"/>
    <property type="match status" value="2"/>
</dbReference>
<feature type="modified residue" description="2',4',5'-topaquinone" evidence="7">
    <location>
        <position position="436"/>
    </location>
</feature>
<dbReference type="InterPro" id="IPR000269">
    <property type="entry name" value="Cu_amine_oxidase"/>
</dbReference>
<keyword evidence="13" id="KW-1185">Reference proteome</keyword>
<feature type="domain" description="Copper amine oxidase catalytic" evidence="9">
    <location>
        <begin position="278"/>
        <end position="683"/>
    </location>
</feature>
<dbReference type="PROSITE" id="PS01164">
    <property type="entry name" value="COPPER_AMINE_OXID_1"/>
    <property type="match status" value="1"/>
</dbReference>
<keyword evidence="2 8" id="KW-0479">Metal-binding</keyword>
<feature type="active site" description="Proton acceptor" evidence="6">
    <location>
        <position position="351"/>
    </location>
</feature>
<dbReference type="AlphaFoldDB" id="A0A4R4DSB8"/>
<dbReference type="PROSITE" id="PS01165">
    <property type="entry name" value="COPPER_AMINE_OXID_2"/>
    <property type="match status" value="1"/>
</dbReference>
<evidence type="ECO:0000256" key="4">
    <source>
        <dbReference type="ARBA" id="ARBA00023002"/>
    </source>
</evidence>
<sequence length="692" mass="75461">MIPCDLASRFLSHPVPRHPEHAKILAVRRRTGCDAAPQQERVGPMTGCWARWGLVAGMAWAGAAGAHPLDPLTAPEIEAAVAALRAAGATDDATRFVAVEAVEPPKPVVLANQPAPRRAHVVFRRGTTLAEAEVELATRRVDGPRAIADAQSGILLEEWDTAAKLTMAHPDWQAAMRRRGYTSFDTLFCAPLTVGWFETAEERGRRLLRVPCYETAGARTTVHGRPVEGLFAIVDLGAGQVLRVVDTGVVPVRAGPDRSDEASFPDLRAPMKPVLQAAPQGGNAVIAGHQVAWDQWRFHLKLDRRFGPVVSLARWAEAGRDRMVLYQGHASEMFVPYMDASEAWYFRSYMDIGEYGFGALASALQPGTDCPAHAAFLDATLPADDGRPLELPGVICVFERNTGAPAWRHAEIVDQTQEGRPEVELVVRSIPTVGNYDYVMDWVFTTRGEIRIDVGATGMDAVRGVAARSMADPGAAAEVTTGMLVAPGAVGVWHDHTISFRLDLDIDGERNSVVRERLVPRAAEAGTPRRSLWALERTPLAVEGAVRPGHGPEAWRVLNPGVTTALGHNPGYEVILGHGAVSLLDPQDFPQRRAAFTGAPLWVTAYDAAERHAAGAWPNQARGGDGLPRFVAQGRGVQDADLVVWATMGFHHLTRPEDWPVLPTKWHRIELKPYGFFTRNPAMTLRREFRQP</sequence>
<dbReference type="InterPro" id="IPR049947">
    <property type="entry name" value="Cu_Am_Ox_Cu-bd"/>
</dbReference>
<reference evidence="12 13" key="1">
    <citation type="submission" date="2019-03" db="EMBL/GenBank/DDBJ databases">
        <title>Paracraurococcus aquatilis NE82 genome sequence.</title>
        <authorList>
            <person name="Zhao Y."/>
            <person name="Du Z."/>
        </authorList>
    </citation>
    <scope>NUCLEOTIDE SEQUENCE [LARGE SCALE GENOMIC DNA]</scope>
    <source>
        <strain evidence="12 13">NE82</strain>
    </source>
</reference>
<evidence type="ECO:0000256" key="1">
    <source>
        <dbReference type="ARBA" id="ARBA00007983"/>
    </source>
</evidence>
<keyword evidence="5 8" id="KW-0186">Copper</keyword>
<dbReference type="GO" id="GO:0008131">
    <property type="term" value="F:primary methylamine oxidase activity"/>
    <property type="evidence" value="ECO:0007669"/>
    <property type="project" value="InterPro"/>
</dbReference>
<dbReference type="Proteomes" id="UP000295023">
    <property type="component" value="Unassembled WGS sequence"/>
</dbReference>
<comment type="caution">
    <text evidence="12">The sequence shown here is derived from an EMBL/GenBank/DDBJ whole genome shotgun (WGS) entry which is preliminary data.</text>
</comment>
<keyword evidence="3 6" id="KW-0801">TPQ</keyword>
<organism evidence="12 13">
    <name type="scientific">Roseicella aquatilis</name>
    <dbReference type="NCBI Taxonomy" id="2527868"/>
    <lineage>
        <taxon>Bacteria</taxon>
        <taxon>Pseudomonadati</taxon>
        <taxon>Pseudomonadota</taxon>
        <taxon>Alphaproteobacteria</taxon>
        <taxon>Acetobacterales</taxon>
        <taxon>Roseomonadaceae</taxon>
        <taxon>Roseicella</taxon>
    </lineage>
</organism>
<dbReference type="Pfam" id="PF02727">
    <property type="entry name" value="Cu_amine_oxidN2"/>
    <property type="match status" value="1"/>
</dbReference>
<proteinExistence type="inferred from homology"/>
<dbReference type="SUPFAM" id="SSF49998">
    <property type="entry name" value="Amine oxidase catalytic domain"/>
    <property type="match status" value="1"/>
</dbReference>
<dbReference type="GO" id="GO:0009308">
    <property type="term" value="P:amine metabolic process"/>
    <property type="evidence" value="ECO:0007669"/>
    <property type="project" value="UniProtKB-UniRule"/>
</dbReference>
<dbReference type="OrthoDB" id="9772590at2"/>
<evidence type="ECO:0000313" key="12">
    <source>
        <dbReference type="EMBL" id="TCZ64468.1"/>
    </source>
</evidence>
<evidence type="ECO:0000259" key="11">
    <source>
        <dbReference type="Pfam" id="PF02728"/>
    </source>
</evidence>
<evidence type="ECO:0000256" key="7">
    <source>
        <dbReference type="PIRSR" id="PIRSR600269-51"/>
    </source>
</evidence>
<keyword evidence="4 8" id="KW-0560">Oxidoreductase</keyword>
<comment type="similarity">
    <text evidence="1 8">Belongs to the copper/topaquinone oxidase family.</text>
</comment>
<dbReference type="InterPro" id="IPR015800">
    <property type="entry name" value="Cu_amine_oxidase_N2"/>
</dbReference>
<evidence type="ECO:0000256" key="8">
    <source>
        <dbReference type="RuleBase" id="RU000672"/>
    </source>
</evidence>
<dbReference type="EMBL" id="SKBM01000005">
    <property type="protein sequence ID" value="TCZ64468.1"/>
    <property type="molecule type" value="Genomic_DNA"/>
</dbReference>
<dbReference type="Pfam" id="PF02728">
    <property type="entry name" value="Cu_amine_oxidN3"/>
    <property type="match status" value="1"/>
</dbReference>
<dbReference type="Gene3D" id="3.10.450.40">
    <property type="match status" value="2"/>
</dbReference>
<gene>
    <name evidence="12" type="ORF">EXY23_07430</name>
</gene>
<dbReference type="Gene3D" id="2.70.98.20">
    <property type="entry name" value="Copper amine oxidase, catalytic domain"/>
    <property type="match status" value="1"/>
</dbReference>
<evidence type="ECO:0000259" key="9">
    <source>
        <dbReference type="Pfam" id="PF01179"/>
    </source>
</evidence>
<accession>A0A4R4DSB8</accession>
<dbReference type="InterPro" id="IPR036460">
    <property type="entry name" value="Cu_amine_oxidase_C_sf"/>
</dbReference>
<evidence type="ECO:0000313" key="13">
    <source>
        <dbReference type="Proteomes" id="UP000295023"/>
    </source>
</evidence>
<dbReference type="Pfam" id="PF01179">
    <property type="entry name" value="Cu_amine_oxid"/>
    <property type="match status" value="1"/>
</dbReference>
<evidence type="ECO:0000256" key="5">
    <source>
        <dbReference type="ARBA" id="ARBA00023008"/>
    </source>
</evidence>
<dbReference type="InterPro" id="IPR049948">
    <property type="entry name" value="Cu_Am_ox_TPQ-bd"/>
</dbReference>
<dbReference type="GO" id="GO:0005507">
    <property type="term" value="F:copper ion binding"/>
    <property type="evidence" value="ECO:0007669"/>
    <property type="project" value="InterPro"/>
</dbReference>
<evidence type="ECO:0000256" key="6">
    <source>
        <dbReference type="PIRSR" id="PIRSR600269-50"/>
    </source>
</evidence>
<comment type="PTM">
    <text evidence="7 8">Topaquinone (TPQ) is generated by copper-dependent autoxidation of a specific tyrosyl residue.</text>
</comment>
<dbReference type="InterPro" id="IPR016182">
    <property type="entry name" value="Cu_amine_oxidase_N-reg"/>
</dbReference>
<dbReference type="PANTHER" id="PTHR10638">
    <property type="entry name" value="COPPER AMINE OXIDASE"/>
    <property type="match status" value="1"/>
</dbReference>
<evidence type="ECO:0000259" key="10">
    <source>
        <dbReference type="Pfam" id="PF02727"/>
    </source>
</evidence>